<dbReference type="PANTHER" id="PTHR43278:SF2">
    <property type="entry name" value="IRON-SULFUR FLAVOPROTEIN"/>
    <property type="match status" value="1"/>
</dbReference>
<organism evidence="4 5">
    <name type="scientific">Megamonas hypermegale</name>
    <dbReference type="NCBI Taxonomy" id="158847"/>
    <lineage>
        <taxon>Bacteria</taxon>
        <taxon>Bacillati</taxon>
        <taxon>Bacillota</taxon>
        <taxon>Negativicutes</taxon>
        <taxon>Selenomonadales</taxon>
        <taxon>Selenomonadaceae</taxon>
        <taxon>Megamonas</taxon>
    </lineage>
</organism>
<evidence type="ECO:0000313" key="4">
    <source>
        <dbReference type="EMBL" id="SNV03132.1"/>
    </source>
</evidence>
<dbReference type="EC" id="1.-.-.-" evidence="4"/>
<dbReference type="InterPro" id="IPR005025">
    <property type="entry name" value="FMN_Rdtase-like_dom"/>
</dbReference>
<dbReference type="GeneID" id="78507697"/>
<dbReference type="Gene3D" id="3.40.50.360">
    <property type="match status" value="1"/>
</dbReference>
<keyword evidence="4" id="KW-0560">Oxidoreductase</keyword>
<evidence type="ECO:0000313" key="5">
    <source>
        <dbReference type="Proteomes" id="UP000215383"/>
    </source>
</evidence>
<dbReference type="SUPFAM" id="SSF52218">
    <property type="entry name" value="Flavoproteins"/>
    <property type="match status" value="1"/>
</dbReference>
<sequence>MMNRREFIKFSGAGIFTLFLSGCGLSMLPGENTDNAKAATNIEGENMKIVVITGSPHRNGTSALLADRFIEGAQSVGHTVYRFNAAFEDTHPCLGCNRCGRDGACIQGDTIEKDLMPHLLEADLIVLITPLYYYGMSTQIKTVIDRFYARIEKLQNKKSILMATAWNSADWTMSSLVKHYESLVQYMKWQDIGKVLAIGCGYRSAIERSDFPNQAYQMGVNI</sequence>
<evidence type="ECO:0000256" key="2">
    <source>
        <dbReference type="ARBA" id="ARBA00022643"/>
    </source>
</evidence>
<keyword evidence="5" id="KW-1185">Reference proteome</keyword>
<feature type="domain" description="NADPH-dependent FMN reductase-like" evidence="3">
    <location>
        <begin position="47"/>
        <end position="197"/>
    </location>
</feature>
<accession>A0A239TZW4</accession>
<dbReference type="Pfam" id="PF03358">
    <property type="entry name" value="FMN_red"/>
    <property type="match status" value="1"/>
</dbReference>
<proteinExistence type="predicted"/>
<gene>
    <name evidence="4" type="primary">ywqN_4</name>
    <name evidence="4" type="ORF">SAMEA4364220_01705</name>
</gene>
<dbReference type="InterPro" id="IPR006311">
    <property type="entry name" value="TAT_signal"/>
</dbReference>
<name>A0A239TZW4_9FIRM</name>
<dbReference type="RefSeq" id="WP_231922660.1">
    <property type="nucleotide sequence ID" value="NZ_LT906446.1"/>
</dbReference>
<dbReference type="PROSITE" id="PS51257">
    <property type="entry name" value="PROKAR_LIPOPROTEIN"/>
    <property type="match status" value="1"/>
</dbReference>
<protein>
    <submittedName>
        <fullName evidence="4">Putative NAD(P)H-dependent FMN-containing oxidoreductase ywqN</fullName>
        <ecNumber evidence="4">1.-.-.-</ecNumber>
    </submittedName>
</protein>
<dbReference type="InterPro" id="IPR051796">
    <property type="entry name" value="ISF_SsuE-like"/>
</dbReference>
<dbReference type="AlphaFoldDB" id="A0A239TZW4"/>
<keyword evidence="1" id="KW-0285">Flavoprotein</keyword>
<dbReference type="PROSITE" id="PS51318">
    <property type="entry name" value="TAT"/>
    <property type="match status" value="1"/>
</dbReference>
<evidence type="ECO:0000259" key="3">
    <source>
        <dbReference type="Pfam" id="PF03358"/>
    </source>
</evidence>
<dbReference type="eggNOG" id="COG0655">
    <property type="taxonomic scope" value="Bacteria"/>
</dbReference>
<dbReference type="GO" id="GO:0016491">
    <property type="term" value="F:oxidoreductase activity"/>
    <property type="evidence" value="ECO:0007669"/>
    <property type="project" value="UniProtKB-KW"/>
</dbReference>
<dbReference type="PANTHER" id="PTHR43278">
    <property type="entry name" value="NAD(P)H-DEPENDENT FMN-CONTAINING OXIDOREDUCTASE YWQN-RELATED"/>
    <property type="match status" value="1"/>
</dbReference>
<dbReference type="EMBL" id="LT906446">
    <property type="protein sequence ID" value="SNV03132.1"/>
    <property type="molecule type" value="Genomic_DNA"/>
</dbReference>
<reference evidence="4 5" key="1">
    <citation type="submission" date="2017-06" db="EMBL/GenBank/DDBJ databases">
        <authorList>
            <consortium name="Pathogen Informatics"/>
        </authorList>
    </citation>
    <scope>NUCLEOTIDE SEQUENCE [LARGE SCALE GENOMIC DNA]</scope>
    <source>
        <strain evidence="4 5">NCTC10570</strain>
    </source>
</reference>
<dbReference type="InterPro" id="IPR029039">
    <property type="entry name" value="Flavoprotein-like_sf"/>
</dbReference>
<keyword evidence="2" id="KW-0288">FMN</keyword>
<evidence type="ECO:0000256" key="1">
    <source>
        <dbReference type="ARBA" id="ARBA00022630"/>
    </source>
</evidence>
<dbReference type="Proteomes" id="UP000215383">
    <property type="component" value="Chromosome 1"/>
</dbReference>